<dbReference type="InterPro" id="IPR004242">
    <property type="entry name" value="Transposase_21"/>
</dbReference>
<dbReference type="AlphaFoldDB" id="A0AAV0CNL9"/>
<feature type="region of interest" description="Disordered" evidence="1">
    <location>
        <begin position="987"/>
        <end position="1010"/>
    </location>
</feature>
<proteinExistence type="predicted"/>
<evidence type="ECO:0000313" key="4">
    <source>
        <dbReference type="EMBL" id="CAH9079147.1"/>
    </source>
</evidence>
<keyword evidence="5" id="KW-1185">Reference proteome</keyword>
<evidence type="ECO:0000259" key="2">
    <source>
        <dbReference type="Pfam" id="PF13960"/>
    </source>
</evidence>
<feature type="domain" description="Transposase-associated" evidence="3">
    <location>
        <begin position="3"/>
        <end position="78"/>
    </location>
</feature>
<sequence length="1041" mass="121588">MIRSWMYGKRNTLEFMNGVAEFCKCCLDYRALSGCDELYCPCVDCANVNSFQSIETIREHLIRRGFRQEYYVWVWHGEKGVYTEDQTNANEMANVTIETCSDVEGENNDDIEIESEGEDEDEIEDNDEGDKVDHIDEMMGEVKDHFSGRPRIFESLSQAAEKPLYHGCTKYTKLSAVITLYNVKAKNNWSDTSFTSLLEVLHDMLPDGNEMPKSNYYAKKLMCPLGLEYEKIDACPNDCVLYRNEYCMLNKCPRCGKSRYKRDDADSNSDKKGPPAKVLWYLPIIPRLKRLFSIKTNAKHLRWHGEQRKKDGMLRHPADSPQWKTIDESFPDFGKEVRNLRLALCTDGMNPYGTFSSQHTTWPVLLVIYNLPPWLCMKRKYIMLSLLISGPKQPGNDIDVYLAPLIDDLKMLWDEGVSVFDAHTQEYFKLRAMLFCTINDYPAYGDLSGYKVKGKKPCPICVDDMDSTYLPHWGKYVYMKTRRFLPRYHPYRKKKKSFDGESELRSAPRPLTGREVYERQDGVVHVFGKTKKEKESASLWKKKSIFWKLPYWQNLPVRHCLDVMHIEKNVCDAIIGTLLNIPTKTKDGIHVRRDMQEMKIRPELWPQDKITKGKKRSAFTLPPACYTLSAAEKRIFCECLYNIKVPTGYSSNIKKLVSTTGVKLVGMKSHDCHVMMQVFMPIAIRAILPKHVRVAITRLCAFFNTICNKVLDPETLDELQADVIVTLCQFEMFFPPSFFDIMVHLIVHLVREIKMCGPVFLRWAYPFERHMATLKRILYIMSDDEDDDYIIEEESEEEVEEDATSRRIHDFEEEADIRGDMEESGYSLEQIEKFLDKRRRKKKNDSKKSGRGAFKGLKITEPMFLQFDSVGRATGKWRLKYGQHVGLCSRKLNINWSWSEVPTGLKDTLWEDTRNLFHLNEDPVMKSLFLSSVACRFRDFKAKLVSGWITCLRKRTKYEDGKLPPQIWRHITKDIWGEFKRQKMSPEAEELRKKKSDSASQNQHHHHMGQRNYEDSRTIWIDEGFYPTAYMFIVFYLDFTP</sequence>
<dbReference type="PANTHER" id="PTHR10775">
    <property type="entry name" value="OS08G0208400 PROTEIN"/>
    <property type="match status" value="1"/>
</dbReference>
<protein>
    <recommendedName>
        <fullName evidence="6">Transposase</fullName>
    </recommendedName>
</protein>
<dbReference type="Pfam" id="PF02992">
    <property type="entry name" value="Transposase_21"/>
    <property type="match status" value="1"/>
</dbReference>
<gene>
    <name evidence="4" type="ORF">CEPIT_LOCUS6731</name>
</gene>
<evidence type="ECO:0000313" key="5">
    <source>
        <dbReference type="Proteomes" id="UP001152523"/>
    </source>
</evidence>
<reference evidence="4" key="1">
    <citation type="submission" date="2022-07" db="EMBL/GenBank/DDBJ databases">
        <authorList>
            <person name="Macas J."/>
            <person name="Novak P."/>
            <person name="Neumann P."/>
        </authorList>
    </citation>
    <scope>NUCLEOTIDE SEQUENCE</scope>
</reference>
<dbReference type="Proteomes" id="UP001152523">
    <property type="component" value="Unassembled WGS sequence"/>
</dbReference>
<dbReference type="PANTHER" id="PTHR10775:SF180">
    <property type="entry name" value="TRANSPOSON, EN_SPM-LIKE, TRANSPOSASE-ASSOCIATED DOMAIN PROTEIN-RELATED"/>
    <property type="match status" value="1"/>
</dbReference>
<evidence type="ECO:0000256" key="1">
    <source>
        <dbReference type="SAM" id="MobiDB-lite"/>
    </source>
</evidence>
<dbReference type="Pfam" id="PF13960">
    <property type="entry name" value="DUF4218"/>
    <property type="match status" value="1"/>
</dbReference>
<name>A0AAV0CNL9_9ASTE</name>
<dbReference type="InterPro" id="IPR025452">
    <property type="entry name" value="DUF4218"/>
</dbReference>
<accession>A0AAV0CNL9</accession>
<evidence type="ECO:0000259" key="3">
    <source>
        <dbReference type="Pfam" id="PF13963"/>
    </source>
</evidence>
<dbReference type="EMBL" id="CAMAPF010000033">
    <property type="protein sequence ID" value="CAH9079147.1"/>
    <property type="molecule type" value="Genomic_DNA"/>
</dbReference>
<feature type="domain" description="DUF4218" evidence="2">
    <location>
        <begin position="706"/>
        <end position="800"/>
    </location>
</feature>
<organism evidence="4 5">
    <name type="scientific">Cuscuta epithymum</name>
    <dbReference type="NCBI Taxonomy" id="186058"/>
    <lineage>
        <taxon>Eukaryota</taxon>
        <taxon>Viridiplantae</taxon>
        <taxon>Streptophyta</taxon>
        <taxon>Embryophyta</taxon>
        <taxon>Tracheophyta</taxon>
        <taxon>Spermatophyta</taxon>
        <taxon>Magnoliopsida</taxon>
        <taxon>eudicotyledons</taxon>
        <taxon>Gunneridae</taxon>
        <taxon>Pentapetalae</taxon>
        <taxon>asterids</taxon>
        <taxon>lamiids</taxon>
        <taxon>Solanales</taxon>
        <taxon>Convolvulaceae</taxon>
        <taxon>Cuscuteae</taxon>
        <taxon>Cuscuta</taxon>
        <taxon>Cuscuta subgen. Cuscuta</taxon>
    </lineage>
</organism>
<dbReference type="Pfam" id="PF13963">
    <property type="entry name" value="Transpos_assoc"/>
    <property type="match status" value="1"/>
</dbReference>
<dbReference type="InterPro" id="IPR029480">
    <property type="entry name" value="Transpos_assoc"/>
</dbReference>
<evidence type="ECO:0008006" key="6">
    <source>
        <dbReference type="Google" id="ProtNLM"/>
    </source>
</evidence>
<comment type="caution">
    <text evidence="4">The sequence shown here is derived from an EMBL/GenBank/DDBJ whole genome shotgun (WGS) entry which is preliminary data.</text>
</comment>